<dbReference type="Proteomes" id="UP000186917">
    <property type="component" value="Unassembled WGS sequence"/>
</dbReference>
<dbReference type="SUPFAM" id="SSF52540">
    <property type="entry name" value="P-loop containing nucleoside triphosphate hydrolases"/>
    <property type="match status" value="1"/>
</dbReference>
<dbReference type="RefSeq" id="WP_076380435.1">
    <property type="nucleotide sequence ID" value="NZ_AP017422.1"/>
</dbReference>
<dbReference type="EMBL" id="FTOR01000006">
    <property type="protein sequence ID" value="SIT25102.1"/>
    <property type="molecule type" value="Genomic_DNA"/>
</dbReference>
<dbReference type="Pfam" id="PF13479">
    <property type="entry name" value="AAA_24"/>
    <property type="match status" value="1"/>
</dbReference>
<dbReference type="STRING" id="477680.SAMN05421788_106240"/>
<proteinExistence type="predicted"/>
<organism evidence="1 2">
    <name type="scientific">Filimonas lacunae</name>
    <dbReference type="NCBI Taxonomy" id="477680"/>
    <lineage>
        <taxon>Bacteria</taxon>
        <taxon>Pseudomonadati</taxon>
        <taxon>Bacteroidota</taxon>
        <taxon>Chitinophagia</taxon>
        <taxon>Chitinophagales</taxon>
        <taxon>Chitinophagaceae</taxon>
        <taxon>Filimonas</taxon>
    </lineage>
</organism>
<reference evidence="2" key="1">
    <citation type="submission" date="2017-01" db="EMBL/GenBank/DDBJ databases">
        <authorList>
            <person name="Varghese N."/>
            <person name="Submissions S."/>
        </authorList>
    </citation>
    <scope>NUCLEOTIDE SEQUENCE [LARGE SCALE GENOMIC DNA]</scope>
    <source>
        <strain evidence="2">DSM 21054</strain>
    </source>
</reference>
<dbReference type="AlphaFoldDB" id="A0A1N7QQD4"/>
<dbReference type="InterPro" id="IPR027417">
    <property type="entry name" value="P-loop_NTPase"/>
</dbReference>
<accession>A0A1N7QQD4</accession>
<protein>
    <submittedName>
        <fullName evidence="1">Signal recognition particle subunit FFH/SRP54 (Srp54)</fullName>
    </submittedName>
</protein>
<keyword evidence="2" id="KW-1185">Reference proteome</keyword>
<evidence type="ECO:0000313" key="2">
    <source>
        <dbReference type="Proteomes" id="UP000186917"/>
    </source>
</evidence>
<evidence type="ECO:0000313" key="1">
    <source>
        <dbReference type="EMBL" id="SIT25102.1"/>
    </source>
</evidence>
<name>A0A1N7QQD4_9BACT</name>
<gene>
    <name evidence="1" type="ORF">SAMN05421788_106240</name>
</gene>
<sequence>MQLQQANRRNVKIKMALQGPAGAGKTYSALLLAYGLCGDWEKIAVVDSENQSAALYADLGNFLVLPLHAPFTPESYIEAITICENKGIEVIVLDSITHEWAGVGGILDIHAQVKGNNSYTNWLKVSPRHEAFVQKMLQSPVHIISTIRSKQDYILVEKNGKQVPEKVGIKGIQRANLDYEFTLLFELDKSNKAVATKDRTSLFSGKPAFILTAATGKQILDWCTQGGQGVLVSQISACNSMEELLQLFYAHPVQNESDKQAFSQRRKELEGNHALIP</sequence>